<dbReference type="EMBL" id="OX465077">
    <property type="protein sequence ID" value="CAI9269523.1"/>
    <property type="molecule type" value="Genomic_DNA"/>
</dbReference>
<accession>A0AA35YDZ5</accession>
<evidence type="ECO:0000313" key="2">
    <source>
        <dbReference type="Proteomes" id="UP001177003"/>
    </source>
</evidence>
<dbReference type="InterPro" id="IPR032675">
    <property type="entry name" value="LRR_dom_sf"/>
</dbReference>
<dbReference type="Gene3D" id="3.80.10.10">
    <property type="entry name" value="Ribonuclease Inhibitor"/>
    <property type="match status" value="1"/>
</dbReference>
<keyword evidence="2" id="KW-1185">Reference proteome</keyword>
<proteinExistence type="predicted"/>
<dbReference type="AlphaFoldDB" id="A0AA35YDZ5"/>
<evidence type="ECO:0000313" key="1">
    <source>
        <dbReference type="EMBL" id="CAI9269523.1"/>
    </source>
</evidence>
<dbReference type="SUPFAM" id="SSF52047">
    <property type="entry name" value="RNI-like"/>
    <property type="match status" value="1"/>
</dbReference>
<sequence length="221" mass="23675">MDYSFPCGMWPHNLRSLTIGGLNKPMSEWGPQNFPTSLVELHLYGKNSGVTSFAVAADTTTPSSSSSSFLLPPSLVSLRLDYFMDVESFSEVLRHLPCLNKLDIHSCPKISDLKTTSGRSKLMISVSHWVSDDGWVDKGSWVASVAEKDGTGEGEEPVTLRKMRKGLLLNEGAEVEADDDTGANGDGGELKIAEMVGEGLGDHKHGVGGYAAENGGADYVP</sequence>
<reference evidence="1" key="1">
    <citation type="submission" date="2023-04" db="EMBL/GenBank/DDBJ databases">
        <authorList>
            <person name="Vijverberg K."/>
            <person name="Xiong W."/>
            <person name="Schranz E."/>
        </authorList>
    </citation>
    <scope>NUCLEOTIDE SEQUENCE</scope>
</reference>
<dbReference type="Proteomes" id="UP001177003">
    <property type="component" value="Chromosome 1"/>
</dbReference>
<protein>
    <submittedName>
        <fullName evidence="1">Uncharacterized protein</fullName>
    </submittedName>
</protein>
<gene>
    <name evidence="1" type="ORF">LSALG_LOCUS9894</name>
</gene>
<name>A0AA35YDZ5_LACSI</name>
<organism evidence="1 2">
    <name type="scientific">Lactuca saligna</name>
    <name type="common">Willowleaf lettuce</name>
    <dbReference type="NCBI Taxonomy" id="75948"/>
    <lineage>
        <taxon>Eukaryota</taxon>
        <taxon>Viridiplantae</taxon>
        <taxon>Streptophyta</taxon>
        <taxon>Embryophyta</taxon>
        <taxon>Tracheophyta</taxon>
        <taxon>Spermatophyta</taxon>
        <taxon>Magnoliopsida</taxon>
        <taxon>eudicotyledons</taxon>
        <taxon>Gunneridae</taxon>
        <taxon>Pentapetalae</taxon>
        <taxon>asterids</taxon>
        <taxon>campanulids</taxon>
        <taxon>Asterales</taxon>
        <taxon>Asteraceae</taxon>
        <taxon>Cichorioideae</taxon>
        <taxon>Cichorieae</taxon>
        <taxon>Lactucinae</taxon>
        <taxon>Lactuca</taxon>
    </lineage>
</organism>